<dbReference type="InterPro" id="IPR016858">
    <property type="entry name" value="KMT5A-like"/>
</dbReference>
<dbReference type="InterPro" id="IPR001214">
    <property type="entry name" value="SET_dom"/>
</dbReference>
<dbReference type="Gene3D" id="2.170.270.10">
    <property type="entry name" value="SET domain"/>
    <property type="match status" value="1"/>
</dbReference>
<dbReference type="PROSITE" id="PS50280">
    <property type="entry name" value="SET"/>
    <property type="match status" value="1"/>
</dbReference>
<feature type="compositionally biased region" description="Basic residues" evidence="13">
    <location>
        <begin position="98"/>
        <end position="108"/>
    </location>
</feature>
<evidence type="ECO:0000256" key="11">
    <source>
        <dbReference type="ARBA" id="ARBA00023242"/>
    </source>
</evidence>
<keyword evidence="9" id="KW-0805">Transcription regulation</keyword>
<keyword evidence="11" id="KW-0539">Nucleus</keyword>
<evidence type="ECO:0000256" key="9">
    <source>
        <dbReference type="ARBA" id="ARBA00023015"/>
    </source>
</evidence>
<organism evidence="15 16">
    <name type="scientific">Octopus vulgaris</name>
    <name type="common">Common octopus</name>
    <dbReference type="NCBI Taxonomy" id="6645"/>
    <lineage>
        <taxon>Eukaryota</taxon>
        <taxon>Metazoa</taxon>
        <taxon>Spiralia</taxon>
        <taxon>Lophotrochozoa</taxon>
        <taxon>Mollusca</taxon>
        <taxon>Cephalopoda</taxon>
        <taxon>Coleoidea</taxon>
        <taxon>Octopodiformes</taxon>
        <taxon>Octopoda</taxon>
        <taxon>Incirrata</taxon>
        <taxon>Octopodidae</taxon>
        <taxon>Octopus</taxon>
    </lineage>
</organism>
<feature type="compositionally biased region" description="Low complexity" evidence="13">
    <location>
        <begin position="48"/>
        <end position="72"/>
    </location>
</feature>
<dbReference type="GO" id="GO:0140944">
    <property type="term" value="F:histone H4K20 monomethyltransferase activity"/>
    <property type="evidence" value="ECO:0007669"/>
    <property type="project" value="UniProtKB-EC"/>
</dbReference>
<dbReference type="GO" id="GO:0006357">
    <property type="term" value="P:regulation of transcription by RNA polymerase II"/>
    <property type="evidence" value="ECO:0007669"/>
    <property type="project" value="TreeGrafter"/>
</dbReference>
<feature type="region of interest" description="Disordered" evidence="13">
    <location>
        <begin position="1"/>
        <end position="123"/>
    </location>
</feature>
<proteinExistence type="predicted"/>
<evidence type="ECO:0000313" key="16">
    <source>
        <dbReference type="Proteomes" id="UP001162480"/>
    </source>
</evidence>
<dbReference type="EMBL" id="OX597814">
    <property type="protein sequence ID" value="CAI9715814.1"/>
    <property type="molecule type" value="Genomic_DNA"/>
</dbReference>
<dbReference type="Proteomes" id="UP001162480">
    <property type="component" value="Chromosome 1"/>
</dbReference>
<dbReference type="GO" id="GO:0032259">
    <property type="term" value="P:methylation"/>
    <property type="evidence" value="ECO:0007669"/>
    <property type="project" value="UniProtKB-KW"/>
</dbReference>
<keyword evidence="16" id="KW-1185">Reference proteome</keyword>
<accession>A0AA36AHU1</accession>
<name>A0AA36AHU1_OCTVU</name>
<dbReference type="InterPro" id="IPR046341">
    <property type="entry name" value="SET_dom_sf"/>
</dbReference>
<feature type="compositionally biased region" description="Basic residues" evidence="13">
    <location>
        <begin position="73"/>
        <end position="88"/>
    </location>
</feature>
<protein>
    <recommendedName>
        <fullName evidence="3">[histone H4]-lysine(20) N-methyltransferase</fullName>
        <ecNumber evidence="3">2.1.1.361</ecNumber>
    </recommendedName>
</protein>
<gene>
    <name evidence="15" type="ORF">OCTVUL_1B011744</name>
</gene>
<dbReference type="InterPro" id="IPR047266">
    <property type="entry name" value="KMT5A-like_SET"/>
</dbReference>
<evidence type="ECO:0000256" key="6">
    <source>
        <dbReference type="ARBA" id="ARBA00022679"/>
    </source>
</evidence>
<keyword evidence="4" id="KW-0158">Chromosome</keyword>
<keyword evidence="8" id="KW-0156">Chromatin regulator</keyword>
<evidence type="ECO:0000256" key="3">
    <source>
        <dbReference type="ARBA" id="ARBA00012187"/>
    </source>
</evidence>
<evidence type="ECO:0000256" key="12">
    <source>
        <dbReference type="ARBA" id="ARBA00047784"/>
    </source>
</evidence>
<dbReference type="AlphaFoldDB" id="A0AA36AHU1"/>
<dbReference type="EC" id="2.1.1.361" evidence="3"/>
<evidence type="ECO:0000313" key="15">
    <source>
        <dbReference type="EMBL" id="CAI9715814.1"/>
    </source>
</evidence>
<comment type="catalytic activity">
    <reaction evidence="12">
        <text>L-lysyl(20)-[histone H4] + S-adenosyl-L-methionine = N(6)-methyl-L-lysyl(20)-[histone H4] + S-adenosyl-L-homocysteine + H(+)</text>
        <dbReference type="Rhea" id="RHEA:60344"/>
        <dbReference type="Rhea" id="RHEA-COMP:15554"/>
        <dbReference type="Rhea" id="RHEA-COMP:15555"/>
        <dbReference type="ChEBI" id="CHEBI:15378"/>
        <dbReference type="ChEBI" id="CHEBI:29969"/>
        <dbReference type="ChEBI" id="CHEBI:57856"/>
        <dbReference type="ChEBI" id="CHEBI:59789"/>
        <dbReference type="ChEBI" id="CHEBI:61929"/>
        <dbReference type="EC" id="2.1.1.361"/>
    </reaction>
</comment>
<keyword evidence="7" id="KW-0949">S-adenosyl-L-methionine</keyword>
<dbReference type="InterPro" id="IPR051760">
    <property type="entry name" value="KMT5A"/>
</dbReference>
<feature type="domain" description="SET" evidence="14">
    <location>
        <begin position="156"/>
        <end position="277"/>
    </location>
</feature>
<dbReference type="SUPFAM" id="SSF82199">
    <property type="entry name" value="SET domain"/>
    <property type="match status" value="1"/>
</dbReference>
<dbReference type="GO" id="GO:0005700">
    <property type="term" value="C:polytene chromosome"/>
    <property type="evidence" value="ECO:0007669"/>
    <property type="project" value="TreeGrafter"/>
</dbReference>
<evidence type="ECO:0000259" key="14">
    <source>
        <dbReference type="PROSITE" id="PS50280"/>
    </source>
</evidence>
<evidence type="ECO:0000256" key="1">
    <source>
        <dbReference type="ARBA" id="ARBA00004123"/>
    </source>
</evidence>
<comment type="subcellular location">
    <subcellularLocation>
        <location evidence="2">Chromosome</location>
    </subcellularLocation>
    <subcellularLocation>
        <location evidence="1">Nucleus</location>
    </subcellularLocation>
</comment>
<evidence type="ECO:0000256" key="8">
    <source>
        <dbReference type="ARBA" id="ARBA00022853"/>
    </source>
</evidence>
<dbReference type="PANTHER" id="PTHR46167">
    <property type="entry name" value="N-LYSINE METHYLTRANSFERASE KMT5A"/>
    <property type="match status" value="1"/>
</dbReference>
<evidence type="ECO:0000256" key="4">
    <source>
        <dbReference type="ARBA" id="ARBA00022454"/>
    </source>
</evidence>
<dbReference type="GO" id="GO:0043516">
    <property type="term" value="P:regulation of DNA damage response, signal transduction by p53 class mediator"/>
    <property type="evidence" value="ECO:0007669"/>
    <property type="project" value="TreeGrafter"/>
</dbReference>
<dbReference type="CDD" id="cd10528">
    <property type="entry name" value="SET_SETD8"/>
    <property type="match status" value="1"/>
</dbReference>
<keyword evidence="5" id="KW-0489">Methyltransferase</keyword>
<reference evidence="15" key="1">
    <citation type="submission" date="2023-08" db="EMBL/GenBank/DDBJ databases">
        <authorList>
            <person name="Alioto T."/>
            <person name="Alioto T."/>
            <person name="Gomez Garrido J."/>
        </authorList>
    </citation>
    <scope>NUCLEOTIDE SEQUENCE</scope>
</reference>
<dbReference type="PANTHER" id="PTHR46167:SF1">
    <property type="entry name" value="N-LYSINE METHYLTRANSFERASE KMT5A"/>
    <property type="match status" value="1"/>
</dbReference>
<dbReference type="GO" id="GO:0005634">
    <property type="term" value="C:nucleus"/>
    <property type="evidence" value="ECO:0007669"/>
    <property type="project" value="UniProtKB-SubCell"/>
</dbReference>
<dbReference type="PROSITE" id="PS51571">
    <property type="entry name" value="SAM_MT43_PR_SET"/>
    <property type="match status" value="1"/>
</dbReference>
<sequence length="292" mass="33105">MPIRRNIENGECQPNQEHTPPSALLTPDSSPSSSIASYEKPDLYTIDPGNPTNTENGNTHNPLLLLKSPSNKPSRKKKGRTKKRRVVSTHRNSLSPKQKPKTSTRQKKNNNNNNVQGQTSVTDYFPVRRSNRQTKKFLEWKRYQDIESAVLNRTEDGLKVVDFNGKGRGVIATRSFKKGEFVVEYAGDLISYPAAKDRERIYALDPGFGCYMYYFVYNSKNYCVDATDESGRLGRLINHSRSGNCRTKLIGIKGRPYLILVASRNINNGEELLYDYGDRSKASIAAHPWLRD</sequence>
<dbReference type="Pfam" id="PF00856">
    <property type="entry name" value="SET"/>
    <property type="match status" value="1"/>
</dbReference>
<evidence type="ECO:0000256" key="5">
    <source>
        <dbReference type="ARBA" id="ARBA00022603"/>
    </source>
</evidence>
<feature type="compositionally biased region" description="Low complexity" evidence="13">
    <location>
        <begin position="19"/>
        <end position="37"/>
    </location>
</feature>
<evidence type="ECO:0000256" key="7">
    <source>
        <dbReference type="ARBA" id="ARBA00022691"/>
    </source>
</evidence>
<evidence type="ECO:0000256" key="13">
    <source>
        <dbReference type="SAM" id="MobiDB-lite"/>
    </source>
</evidence>
<evidence type="ECO:0000256" key="10">
    <source>
        <dbReference type="ARBA" id="ARBA00023163"/>
    </source>
</evidence>
<keyword evidence="6" id="KW-0808">Transferase</keyword>
<evidence type="ECO:0000256" key="2">
    <source>
        <dbReference type="ARBA" id="ARBA00004286"/>
    </source>
</evidence>
<keyword evidence="10" id="KW-0804">Transcription</keyword>
<dbReference type="SMART" id="SM00317">
    <property type="entry name" value="SET"/>
    <property type="match status" value="1"/>
</dbReference>